<proteinExistence type="inferred from homology"/>
<sequence length="149" mass="16807">MAYSRAAAMSHDLVRRADKYHEESDLRFLLVGMTGCGKSTTGNTILGREEFDSKVLDSPGLFDTSKTHEEVSQIVMQAVACMYPGPDAVLYVIKIGRYTKEEFGVYNRLKALLDDRVTKHIIVIFTFGDTLKGEDIEEILKESPRELQQ</sequence>
<dbReference type="SUPFAM" id="SSF52540">
    <property type="entry name" value="P-loop containing nucleoside triphosphate hydrolases"/>
    <property type="match status" value="1"/>
</dbReference>
<dbReference type="EMBL" id="JACVVK020000802">
    <property type="protein sequence ID" value="KAK7444859.1"/>
    <property type="molecule type" value="Genomic_DNA"/>
</dbReference>
<keyword evidence="3" id="KW-0342">GTP-binding</keyword>
<evidence type="ECO:0000256" key="1">
    <source>
        <dbReference type="ARBA" id="ARBA00008535"/>
    </source>
</evidence>
<gene>
    <name evidence="5" type="ORF">BaRGS_00040392</name>
</gene>
<comment type="similarity">
    <text evidence="1">Belongs to the TRAFAC class TrmE-Era-EngA-EngB-Septin-like GTPase superfamily. AIG1/Toc34/Toc159-like paraseptin GTPase family. IAN subfamily.</text>
</comment>
<evidence type="ECO:0000256" key="3">
    <source>
        <dbReference type="ARBA" id="ARBA00023134"/>
    </source>
</evidence>
<evidence type="ECO:0000256" key="2">
    <source>
        <dbReference type="ARBA" id="ARBA00022741"/>
    </source>
</evidence>
<reference evidence="5 6" key="1">
    <citation type="journal article" date="2023" name="Sci. Data">
        <title>Genome assembly of the Korean intertidal mud-creeper Batillaria attramentaria.</title>
        <authorList>
            <person name="Patra A.K."/>
            <person name="Ho P.T."/>
            <person name="Jun S."/>
            <person name="Lee S.J."/>
            <person name="Kim Y."/>
            <person name="Won Y.J."/>
        </authorList>
    </citation>
    <scope>NUCLEOTIDE SEQUENCE [LARGE SCALE GENOMIC DNA]</scope>
    <source>
        <strain evidence="5">Wonlab-2016</strain>
    </source>
</reference>
<evidence type="ECO:0000313" key="6">
    <source>
        <dbReference type="Proteomes" id="UP001519460"/>
    </source>
</evidence>
<dbReference type="AlphaFoldDB" id="A0ABD0J0L7"/>
<evidence type="ECO:0000313" key="5">
    <source>
        <dbReference type="EMBL" id="KAK7444859.1"/>
    </source>
</evidence>
<accession>A0ABD0J0L7</accession>
<feature type="domain" description="AIG1-type G" evidence="4">
    <location>
        <begin position="54"/>
        <end position="148"/>
    </location>
</feature>
<dbReference type="InterPro" id="IPR006703">
    <property type="entry name" value="G_AIG1"/>
</dbReference>
<dbReference type="InterPro" id="IPR027417">
    <property type="entry name" value="P-loop_NTPase"/>
</dbReference>
<dbReference type="Pfam" id="PF04548">
    <property type="entry name" value="AIG1"/>
    <property type="match status" value="1"/>
</dbReference>
<feature type="non-terminal residue" evidence="5">
    <location>
        <position position="149"/>
    </location>
</feature>
<dbReference type="GO" id="GO:0005525">
    <property type="term" value="F:GTP binding"/>
    <property type="evidence" value="ECO:0007669"/>
    <property type="project" value="UniProtKB-KW"/>
</dbReference>
<dbReference type="PANTHER" id="PTHR10903:SF184">
    <property type="entry name" value="GTP-BINDING PROTEIN A"/>
    <property type="match status" value="1"/>
</dbReference>
<dbReference type="Proteomes" id="UP001519460">
    <property type="component" value="Unassembled WGS sequence"/>
</dbReference>
<protein>
    <recommendedName>
        <fullName evidence="4">AIG1-type G domain-containing protein</fullName>
    </recommendedName>
</protein>
<organism evidence="5 6">
    <name type="scientific">Batillaria attramentaria</name>
    <dbReference type="NCBI Taxonomy" id="370345"/>
    <lineage>
        <taxon>Eukaryota</taxon>
        <taxon>Metazoa</taxon>
        <taxon>Spiralia</taxon>
        <taxon>Lophotrochozoa</taxon>
        <taxon>Mollusca</taxon>
        <taxon>Gastropoda</taxon>
        <taxon>Caenogastropoda</taxon>
        <taxon>Sorbeoconcha</taxon>
        <taxon>Cerithioidea</taxon>
        <taxon>Batillariidae</taxon>
        <taxon>Batillaria</taxon>
    </lineage>
</organism>
<dbReference type="PANTHER" id="PTHR10903">
    <property type="entry name" value="GTPASE, IMAP FAMILY MEMBER-RELATED"/>
    <property type="match status" value="1"/>
</dbReference>
<evidence type="ECO:0000259" key="4">
    <source>
        <dbReference type="Pfam" id="PF04548"/>
    </source>
</evidence>
<comment type="caution">
    <text evidence="5">The sequence shown here is derived from an EMBL/GenBank/DDBJ whole genome shotgun (WGS) entry which is preliminary data.</text>
</comment>
<dbReference type="Gene3D" id="3.40.50.300">
    <property type="entry name" value="P-loop containing nucleotide triphosphate hydrolases"/>
    <property type="match status" value="2"/>
</dbReference>
<keyword evidence="2" id="KW-0547">Nucleotide-binding</keyword>
<dbReference type="InterPro" id="IPR045058">
    <property type="entry name" value="GIMA/IAN/Toc"/>
</dbReference>
<name>A0ABD0J0L7_9CAEN</name>
<keyword evidence="6" id="KW-1185">Reference proteome</keyword>